<evidence type="ECO:0000256" key="5">
    <source>
        <dbReference type="ARBA" id="ARBA00022714"/>
    </source>
</evidence>
<keyword evidence="13 18" id="KW-0496">Mitochondrion</keyword>
<dbReference type="PANTHER" id="PTHR10134">
    <property type="entry name" value="CYTOCHROME B-C1 COMPLEX SUBUNIT RIESKE, MITOCHONDRIAL"/>
    <property type="match status" value="1"/>
</dbReference>
<comment type="subcellular location">
    <subcellularLocation>
        <location evidence="1">Mitochondrion inner membrane</location>
        <topology evidence="1">Single-pass membrane protein</topology>
    </subcellularLocation>
</comment>
<reference evidence="21" key="1">
    <citation type="journal article" date="2017" name="Plant J.">
        <title>The pomegranate (Punica granatum L.) genome and the genomics of punicalagin biosynthesis.</title>
        <authorList>
            <person name="Qin G."/>
            <person name="Xu C."/>
            <person name="Ming R."/>
            <person name="Tang H."/>
            <person name="Guyot R."/>
            <person name="Kramer E.M."/>
            <person name="Hu Y."/>
            <person name="Yi X."/>
            <person name="Qi Y."/>
            <person name="Xu X."/>
            <person name="Gao Z."/>
            <person name="Pan H."/>
            <person name="Jian J."/>
            <person name="Tian Y."/>
            <person name="Yue Z."/>
            <person name="Xu Y."/>
        </authorList>
    </citation>
    <scope>NUCLEOTIDE SEQUENCE [LARGE SCALE GENOMIC DNA]</scope>
    <source>
        <strain evidence="21">cv. Dabenzi</strain>
    </source>
</reference>
<organism evidence="20 21">
    <name type="scientific">Punica granatum</name>
    <name type="common">Pomegranate</name>
    <dbReference type="NCBI Taxonomy" id="22663"/>
    <lineage>
        <taxon>Eukaryota</taxon>
        <taxon>Viridiplantae</taxon>
        <taxon>Streptophyta</taxon>
        <taxon>Embryophyta</taxon>
        <taxon>Tracheophyta</taxon>
        <taxon>Spermatophyta</taxon>
        <taxon>Magnoliopsida</taxon>
        <taxon>eudicotyledons</taxon>
        <taxon>Gunneridae</taxon>
        <taxon>Pentapetalae</taxon>
        <taxon>rosids</taxon>
        <taxon>malvids</taxon>
        <taxon>Myrtales</taxon>
        <taxon>Lythraceae</taxon>
        <taxon>Punica</taxon>
    </lineage>
</organism>
<evidence type="ECO:0000256" key="15">
    <source>
        <dbReference type="ARBA" id="ARBA00023157"/>
    </source>
</evidence>
<evidence type="ECO:0000313" key="21">
    <source>
        <dbReference type="Proteomes" id="UP000197138"/>
    </source>
</evidence>
<dbReference type="InterPro" id="IPR004192">
    <property type="entry name" value="Rieske_TM"/>
</dbReference>
<dbReference type="InterPro" id="IPR014349">
    <property type="entry name" value="Rieske_Fe-S_prot"/>
</dbReference>
<evidence type="ECO:0000313" key="20">
    <source>
        <dbReference type="EMBL" id="OWM71387.1"/>
    </source>
</evidence>
<dbReference type="InterPro" id="IPR005805">
    <property type="entry name" value="Rieske_Fe-S_prot_C"/>
</dbReference>
<keyword evidence="17" id="KW-0813">Transport</keyword>
<dbReference type="GO" id="GO:0005743">
    <property type="term" value="C:mitochondrial inner membrane"/>
    <property type="evidence" value="ECO:0007669"/>
    <property type="project" value="UniProtKB-SubCell"/>
</dbReference>
<dbReference type="EC" id="7.1.1.8" evidence="17"/>
<evidence type="ECO:0000256" key="2">
    <source>
        <dbReference type="ARBA" id="ARBA00010651"/>
    </source>
</evidence>
<reference evidence="20" key="2">
    <citation type="submission" date="2017-06" db="EMBL/GenBank/DDBJ databases">
        <title>The pomegranate genome and the genomics of punicalagin biosynthesis.</title>
        <authorList>
            <person name="Xu C."/>
        </authorList>
    </citation>
    <scope>NUCLEOTIDE SEQUENCE [LARGE SCALE GENOMIC DNA]</scope>
    <source>
        <tissue evidence="20">Fresh leaf</tissue>
    </source>
</reference>
<dbReference type="Pfam" id="PF02921">
    <property type="entry name" value="UCR_TM"/>
    <property type="match status" value="1"/>
</dbReference>
<evidence type="ECO:0000256" key="10">
    <source>
        <dbReference type="ARBA" id="ARBA00022989"/>
    </source>
</evidence>
<dbReference type="InterPro" id="IPR017941">
    <property type="entry name" value="Rieske_2Fe-2S"/>
</dbReference>
<dbReference type="InterPro" id="IPR006317">
    <property type="entry name" value="Ubiquinol_cyt_c_Rdtase_Fe-S-su"/>
</dbReference>
<comment type="miscellaneous">
    <text evidence="17">The Rieske protein is a high potential 2Fe-2S protein.</text>
</comment>
<evidence type="ECO:0000256" key="16">
    <source>
        <dbReference type="ARBA" id="ARBA00029351"/>
    </source>
</evidence>
<reference evidence="22" key="3">
    <citation type="journal article" date="2020" name="Plant Biotechnol. J.">
        <title>The pomegranate (Punica granatum L.) draft genome dissects genetic divergence between soft- and hard-seeded cultivars.</title>
        <authorList>
            <person name="Luo X."/>
            <person name="Li H."/>
            <person name="Wu Z."/>
            <person name="Yao W."/>
            <person name="Zhao P."/>
            <person name="Cao D."/>
            <person name="Yu H."/>
            <person name="Li K."/>
            <person name="Poudel K."/>
            <person name="Zhao D."/>
            <person name="Zhang F."/>
            <person name="Xia X."/>
            <person name="Chen L."/>
            <person name="Wang Q."/>
            <person name="Jing D."/>
            <person name="Cao S."/>
        </authorList>
    </citation>
    <scope>NUCLEOTIDE SEQUENCE [LARGE SCALE GENOMIC DNA]</scope>
</reference>
<evidence type="ECO:0000256" key="11">
    <source>
        <dbReference type="ARBA" id="ARBA00023004"/>
    </source>
</evidence>
<evidence type="ECO:0000256" key="8">
    <source>
        <dbReference type="ARBA" id="ARBA00022946"/>
    </source>
</evidence>
<comment type="cofactor">
    <cofactor evidence="17">
        <name>[2Fe-2S] cluster</name>
        <dbReference type="ChEBI" id="CHEBI:190135"/>
    </cofactor>
    <text evidence="17">Binds 1 [2Fe-2S] cluster per subunit.</text>
</comment>
<dbReference type="RefSeq" id="XP_031382411.1">
    <property type="nucleotide sequence ID" value="XM_031526551.1"/>
</dbReference>
<evidence type="ECO:0000256" key="3">
    <source>
        <dbReference type="ARBA" id="ARBA00022660"/>
    </source>
</evidence>
<dbReference type="GO" id="GO:0046872">
    <property type="term" value="F:metal ion binding"/>
    <property type="evidence" value="ECO:0007669"/>
    <property type="project" value="UniProtKB-KW"/>
</dbReference>
<gene>
    <name evidence="23" type="primary">LOC116196695</name>
    <name evidence="20" type="ORF">CDL15_Pgr005574</name>
</gene>
<dbReference type="NCBIfam" id="TIGR01416">
    <property type="entry name" value="Rieske_proteo"/>
    <property type="match status" value="1"/>
</dbReference>
<keyword evidence="12" id="KW-0411">Iron-sulfur</keyword>
<dbReference type="Pfam" id="PF00355">
    <property type="entry name" value="Rieske"/>
    <property type="match status" value="1"/>
</dbReference>
<evidence type="ECO:0000259" key="19">
    <source>
        <dbReference type="PROSITE" id="PS51296"/>
    </source>
</evidence>
<dbReference type="InterPro" id="IPR036922">
    <property type="entry name" value="Rieske_2Fe-2S_sf"/>
</dbReference>
<dbReference type="Proteomes" id="UP000515151">
    <property type="component" value="Chromosome 2"/>
</dbReference>
<dbReference type="GO" id="GO:0008121">
    <property type="term" value="F:quinol-cytochrome-c reductase activity"/>
    <property type="evidence" value="ECO:0007669"/>
    <property type="project" value="UniProtKB-EC"/>
</dbReference>
<dbReference type="SUPFAM" id="SSF50022">
    <property type="entry name" value="ISP domain"/>
    <property type="match status" value="1"/>
</dbReference>
<evidence type="ECO:0000313" key="22">
    <source>
        <dbReference type="Proteomes" id="UP000515151"/>
    </source>
</evidence>
<name>A0A218WEX6_PUNGR</name>
<keyword evidence="8" id="KW-0809">Transit peptide</keyword>
<dbReference type="Proteomes" id="UP000197138">
    <property type="component" value="Unassembled WGS sequence"/>
</dbReference>
<evidence type="ECO:0000256" key="18">
    <source>
        <dbReference type="RuleBase" id="RU004495"/>
    </source>
</evidence>
<feature type="domain" description="Rieske" evidence="19">
    <location>
        <begin position="189"/>
        <end position="277"/>
    </location>
</feature>
<evidence type="ECO:0000256" key="13">
    <source>
        <dbReference type="ARBA" id="ARBA00023128"/>
    </source>
</evidence>
<proteinExistence type="inferred from homology"/>
<dbReference type="PROSITE" id="PS51296">
    <property type="entry name" value="RIESKE"/>
    <property type="match status" value="1"/>
</dbReference>
<keyword evidence="7" id="KW-0999">Mitochondrion inner membrane</keyword>
<keyword evidence="15" id="KW-1015">Disulfide bond</keyword>
<keyword evidence="5" id="KW-0001">2Fe-2S</keyword>
<dbReference type="GO" id="GO:0051537">
    <property type="term" value="F:2 iron, 2 sulfur cluster binding"/>
    <property type="evidence" value="ECO:0007669"/>
    <property type="project" value="UniProtKB-KW"/>
</dbReference>
<evidence type="ECO:0000256" key="1">
    <source>
        <dbReference type="ARBA" id="ARBA00004434"/>
    </source>
</evidence>
<keyword evidence="14 17" id="KW-0472">Membrane</keyword>
<evidence type="ECO:0000256" key="6">
    <source>
        <dbReference type="ARBA" id="ARBA00022723"/>
    </source>
</evidence>
<comment type="catalytic activity">
    <reaction evidence="16 17">
        <text>a quinol + 2 Fe(III)-[cytochrome c](out) = a quinone + 2 Fe(II)-[cytochrome c](out) + 2 H(+)(out)</text>
        <dbReference type="Rhea" id="RHEA:11484"/>
        <dbReference type="Rhea" id="RHEA-COMP:10350"/>
        <dbReference type="Rhea" id="RHEA-COMP:14399"/>
        <dbReference type="ChEBI" id="CHEBI:15378"/>
        <dbReference type="ChEBI" id="CHEBI:24646"/>
        <dbReference type="ChEBI" id="CHEBI:29033"/>
        <dbReference type="ChEBI" id="CHEBI:29034"/>
        <dbReference type="ChEBI" id="CHEBI:132124"/>
        <dbReference type="EC" id="7.1.1.8"/>
    </reaction>
</comment>
<dbReference type="AlphaFoldDB" id="A0A218WEX6"/>
<keyword evidence="9" id="KW-1278">Translocase</keyword>
<evidence type="ECO:0000256" key="9">
    <source>
        <dbReference type="ARBA" id="ARBA00022967"/>
    </source>
</evidence>
<dbReference type="PRINTS" id="PR00162">
    <property type="entry name" value="RIESKE"/>
</dbReference>
<keyword evidence="17" id="KW-0249">Electron transport</keyword>
<keyword evidence="4 17" id="KW-0812">Transmembrane</keyword>
<sequence>MLRVAARRLSSLSTTPTWKPAPSASAFFSGRNPIVGSESSPSEDLRCASFSSSFFRRPDFHLHHRGFASESLAPRKEDSVVPDVPATVTAIKNPTSKIVYDEYNHERFPPGDPSKRAFAYFVLSGGRFVYASLIRLLILKLVLSMSASKDVLALASLEVDLSSIEPGSTVTVKWRGKPVFIRRRTEDDIKLANSVDVGSLRDPQPDAERVKDPEWLIVIGVCTHLGCIPLPNAGDFGGWFCPCHGSHYDISGRIRKGPAPYNLEVPTYSFFDENKLLIG</sequence>
<evidence type="ECO:0000256" key="12">
    <source>
        <dbReference type="ARBA" id="ARBA00023014"/>
    </source>
</evidence>
<dbReference type="OrthoDB" id="1637982at2759"/>
<dbReference type="CDD" id="cd03470">
    <property type="entry name" value="Rieske_cytochrome_bc1"/>
    <property type="match status" value="1"/>
</dbReference>
<keyword evidence="10 17" id="KW-1133">Transmembrane helix</keyword>
<dbReference type="GeneID" id="116196695"/>
<feature type="transmembrane region" description="Helical" evidence="17">
    <location>
        <begin position="117"/>
        <end position="138"/>
    </location>
</feature>
<dbReference type="FunFam" id="2.102.10.10:FF:000001">
    <property type="entry name" value="Cytochrome b-c1 complex subunit Rieske, mitochondrial"/>
    <property type="match status" value="1"/>
</dbReference>
<comment type="similarity">
    <text evidence="2">Belongs to the Rieske iron-sulfur protein family.</text>
</comment>
<accession>A0A218WEX6</accession>
<dbReference type="SUPFAM" id="SSF81502">
    <property type="entry name" value="ISP transmembrane anchor"/>
    <property type="match status" value="1"/>
</dbReference>
<evidence type="ECO:0000313" key="23">
    <source>
        <dbReference type="RefSeq" id="XP_031382411.1"/>
    </source>
</evidence>
<dbReference type="Gene3D" id="2.102.10.10">
    <property type="entry name" value="Rieske [2Fe-2S] iron-sulphur domain"/>
    <property type="match status" value="1"/>
</dbReference>
<keyword evidence="3 18" id="KW-0679">Respiratory chain</keyword>
<dbReference type="EMBL" id="MTKT01004399">
    <property type="protein sequence ID" value="OWM71387.1"/>
    <property type="molecule type" value="Genomic_DNA"/>
</dbReference>
<evidence type="ECO:0000256" key="4">
    <source>
        <dbReference type="ARBA" id="ARBA00022692"/>
    </source>
</evidence>
<evidence type="ECO:0000256" key="7">
    <source>
        <dbReference type="ARBA" id="ARBA00022792"/>
    </source>
</evidence>
<evidence type="ECO:0000256" key="17">
    <source>
        <dbReference type="RuleBase" id="RU004494"/>
    </source>
</evidence>
<reference evidence="23" key="4">
    <citation type="submission" date="2025-04" db="UniProtKB">
        <authorList>
            <consortium name="RefSeq"/>
        </authorList>
    </citation>
    <scope>IDENTIFICATION</scope>
    <source>
        <tissue evidence="23">Leaf</tissue>
    </source>
</reference>
<protein>
    <recommendedName>
        <fullName evidence="17">Cytochrome b-c1 complex subunit Rieske, mitochondrial</fullName>
        <ecNumber evidence="17">7.1.1.8</ecNumber>
    </recommendedName>
</protein>
<evidence type="ECO:0000256" key="14">
    <source>
        <dbReference type="ARBA" id="ARBA00023136"/>
    </source>
</evidence>
<keyword evidence="22" id="KW-1185">Reference proteome</keyword>
<keyword evidence="11" id="KW-0408">Iron</keyword>
<keyword evidence="6" id="KW-0479">Metal-binding</keyword>